<dbReference type="SUPFAM" id="SSF82649">
    <property type="entry name" value="SufE/NifU"/>
    <property type="match status" value="1"/>
</dbReference>
<accession>A0A934JNS7</accession>
<protein>
    <submittedName>
        <fullName evidence="3">SufE family protein</fullName>
    </submittedName>
</protein>
<dbReference type="Proteomes" id="UP000628710">
    <property type="component" value="Unassembled WGS sequence"/>
</dbReference>
<evidence type="ECO:0000256" key="1">
    <source>
        <dbReference type="ARBA" id="ARBA00010282"/>
    </source>
</evidence>
<keyword evidence="4" id="KW-1185">Reference proteome</keyword>
<dbReference type="AlphaFoldDB" id="A0A934JNS7"/>
<dbReference type="Gene3D" id="3.90.1010.10">
    <property type="match status" value="1"/>
</dbReference>
<gene>
    <name evidence="3" type="ORF">I8J31_16050</name>
</gene>
<sequence length="141" mass="15975">MSLPSTDDIIDDISFFDDWEDKYKYIIDLGKSLPEFDDAWRTPERLVKGCQSSVWIQPSSQQDERYGEVLTFSVDSDAIIVRGLLGLVLAAYDQKTPQQILDFDISNYFSELDLERHLSPTRGNGLRSIVGRIQNIAQAAA</sequence>
<organism evidence="3 4">
    <name type="scientific">Marinomonas transparens</name>
    <dbReference type="NCBI Taxonomy" id="2795388"/>
    <lineage>
        <taxon>Bacteria</taxon>
        <taxon>Pseudomonadati</taxon>
        <taxon>Pseudomonadota</taxon>
        <taxon>Gammaproteobacteria</taxon>
        <taxon>Oceanospirillales</taxon>
        <taxon>Oceanospirillaceae</taxon>
        <taxon>Marinomonas</taxon>
    </lineage>
</organism>
<dbReference type="PANTHER" id="PTHR43597:SF5">
    <property type="entry name" value="SUFE-LIKE PROTEIN 2, CHLOROPLASTIC"/>
    <property type="match status" value="1"/>
</dbReference>
<reference evidence="3" key="1">
    <citation type="submission" date="2020-12" db="EMBL/GenBank/DDBJ databases">
        <title>Marinomonas arctica sp. nov., a psychrotolerant bacterium isolated from the Arctic.</title>
        <authorList>
            <person name="Zhang Y."/>
        </authorList>
    </citation>
    <scope>NUCLEOTIDE SEQUENCE</scope>
    <source>
        <strain evidence="3">C1424</strain>
    </source>
</reference>
<dbReference type="PANTHER" id="PTHR43597">
    <property type="entry name" value="SULFUR ACCEPTOR PROTEIN CSDE"/>
    <property type="match status" value="1"/>
</dbReference>
<dbReference type="RefSeq" id="WP_199469591.1">
    <property type="nucleotide sequence ID" value="NZ_JAEMNX010000021.1"/>
</dbReference>
<comment type="similarity">
    <text evidence="1">Belongs to the SufE family.</text>
</comment>
<evidence type="ECO:0000313" key="3">
    <source>
        <dbReference type="EMBL" id="MBJ7539191.1"/>
    </source>
</evidence>
<name>A0A934JNS7_9GAMM</name>
<comment type="caution">
    <text evidence="3">The sequence shown here is derived from an EMBL/GenBank/DDBJ whole genome shotgun (WGS) entry which is preliminary data.</text>
</comment>
<feature type="domain" description="Fe-S metabolism associated" evidence="2">
    <location>
        <begin position="11"/>
        <end position="135"/>
    </location>
</feature>
<dbReference type="InterPro" id="IPR003808">
    <property type="entry name" value="Fe-S_metab-assoc_dom"/>
</dbReference>
<dbReference type="EMBL" id="JAEMNX010000021">
    <property type="protein sequence ID" value="MBJ7539191.1"/>
    <property type="molecule type" value="Genomic_DNA"/>
</dbReference>
<evidence type="ECO:0000313" key="4">
    <source>
        <dbReference type="Proteomes" id="UP000628710"/>
    </source>
</evidence>
<dbReference type="Pfam" id="PF02657">
    <property type="entry name" value="SufE"/>
    <property type="match status" value="1"/>
</dbReference>
<proteinExistence type="inferred from homology"/>
<evidence type="ECO:0000259" key="2">
    <source>
        <dbReference type="Pfam" id="PF02657"/>
    </source>
</evidence>